<feature type="compositionally biased region" description="Low complexity" evidence="2">
    <location>
        <begin position="1821"/>
        <end position="1836"/>
    </location>
</feature>
<evidence type="ECO:0000313" key="4">
    <source>
        <dbReference type="RefSeq" id="XP_051861566.1"/>
    </source>
</evidence>
<feature type="region of interest" description="Disordered" evidence="2">
    <location>
        <begin position="896"/>
        <end position="997"/>
    </location>
</feature>
<feature type="compositionally biased region" description="Basic and acidic residues" evidence="2">
    <location>
        <begin position="1067"/>
        <end position="1077"/>
    </location>
</feature>
<feature type="compositionally biased region" description="Basic and acidic residues" evidence="2">
    <location>
        <begin position="1130"/>
        <end position="1145"/>
    </location>
</feature>
<feature type="region of interest" description="Disordered" evidence="2">
    <location>
        <begin position="1113"/>
        <end position="1164"/>
    </location>
</feature>
<feature type="coiled-coil region" evidence="1">
    <location>
        <begin position="2033"/>
        <end position="2068"/>
    </location>
</feature>
<feature type="compositionally biased region" description="Polar residues" evidence="2">
    <location>
        <begin position="1858"/>
        <end position="1870"/>
    </location>
</feature>
<keyword evidence="1" id="KW-0175">Coiled coil</keyword>
<dbReference type="OrthoDB" id="10688513at2759"/>
<feature type="compositionally biased region" description="Basic and acidic residues" evidence="2">
    <location>
        <begin position="966"/>
        <end position="988"/>
    </location>
</feature>
<feature type="region of interest" description="Disordered" evidence="2">
    <location>
        <begin position="1196"/>
        <end position="1222"/>
    </location>
</feature>
<gene>
    <name evidence="4" type="primary">LOC127565703</name>
</gene>
<feature type="region of interest" description="Disordered" evidence="2">
    <location>
        <begin position="286"/>
        <end position="307"/>
    </location>
</feature>
<name>A0A9C6W6V6_DROAB</name>
<feature type="compositionally biased region" description="Basic and acidic residues" evidence="2">
    <location>
        <begin position="913"/>
        <end position="931"/>
    </location>
</feature>
<accession>A0A9C6W6V6</accession>
<evidence type="ECO:0000256" key="2">
    <source>
        <dbReference type="SAM" id="MobiDB-lite"/>
    </source>
</evidence>
<feature type="region of interest" description="Disordered" evidence="2">
    <location>
        <begin position="2090"/>
        <end position="2111"/>
    </location>
</feature>
<feature type="compositionally biased region" description="Polar residues" evidence="2">
    <location>
        <begin position="1596"/>
        <end position="1615"/>
    </location>
</feature>
<dbReference type="RefSeq" id="XP_051861566.1">
    <property type="nucleotide sequence ID" value="XM_052005606.1"/>
</dbReference>
<feature type="compositionally biased region" description="Polar residues" evidence="2">
    <location>
        <begin position="1078"/>
        <end position="1091"/>
    </location>
</feature>
<evidence type="ECO:0000313" key="3">
    <source>
        <dbReference type="Proteomes" id="UP000515160"/>
    </source>
</evidence>
<reference evidence="4" key="1">
    <citation type="submission" date="2025-08" db="UniProtKB">
        <authorList>
            <consortium name="RefSeq"/>
        </authorList>
    </citation>
    <scope>IDENTIFICATION</scope>
    <source>
        <strain evidence="4">15112-1751.03</strain>
        <tissue evidence="4">Whole Adult</tissue>
    </source>
</reference>
<dbReference type="Proteomes" id="UP000515160">
    <property type="component" value="Chromosome 3"/>
</dbReference>
<evidence type="ECO:0000256" key="1">
    <source>
        <dbReference type="SAM" id="Coils"/>
    </source>
</evidence>
<feature type="compositionally biased region" description="Basic and acidic residues" evidence="2">
    <location>
        <begin position="830"/>
        <end position="845"/>
    </location>
</feature>
<dbReference type="GeneID" id="127565703"/>
<protein>
    <submittedName>
        <fullName evidence="4">Trichohyalin-like isoform X1</fullName>
    </submittedName>
</protein>
<feature type="region of interest" description="Disordered" evidence="2">
    <location>
        <begin position="1463"/>
        <end position="1497"/>
    </location>
</feature>
<feature type="compositionally biased region" description="Polar residues" evidence="2">
    <location>
        <begin position="1150"/>
        <end position="1164"/>
    </location>
</feature>
<feature type="region of interest" description="Disordered" evidence="2">
    <location>
        <begin position="1063"/>
        <end position="1100"/>
    </location>
</feature>
<sequence>MCNFNAICCHSKKLRECIHSATTSTVTSKNSTMSPSSRETNLGCECNDTSIAASSKASRRNGYSLSSSASLPPSNSTKVLPQRLSKVPISMAANQRNAVLNRATNCTVDQGTTTPRDSYFLFERIINQAFPQRRNNLNCWNCCHCHCNCLRKMAARQRAELNSNNCSMQQEPAEVKPKEKPKRIMKYLREKKLKQVGQLEPRCYDTKALEKARLVESQAKSKPKRKIKRKVIVNQVTPEKEEGKDMWFECNVPLRVSIPTNICFGGAPWDLLQSMTNSLPANNNNLKALPEPNAKTKNLAKPDTKVTPPIATSHEVARQLCITIRPIGLAPNVCPPPASEPPENIHLPLKQAKRPQSLPPLAFCPPSRASSPDALPFLSGTPIYPVAKEFPPHVKKVPLRKKIETTKHKKLINEHSRDFSTRKGLDSCLGSCKNRGLSLESIRKDDTVRKTEDRKMCKKNCKRCKTRKLCHQSREANEEENGALPRIESKSLVNEDANSKDASSLREFETSLKLSKNPKLSQEYTRKCCELSLQEKKNKALEGQSQRIQENNLIMDNNRKKCQNCIHKNAELPLKATDEYIFQNGSESDNIQKEKKTNLEINKNKNECRAPCRKESELFLNDRKNREYSDESLLNSKTHKGQSQRILENNLIMDNNRKKCQNCIHKNADLPLKATNEYIFQNRSESENIQKEKKANLEINKNKNECRAPCRKESELFLNDRKSREYSDESLLNSKTHKYQYKCEKGTEISLNDNKIKNDKKSENLRGRKYCTRTNSDLSIKVSKKASETNSRINNNQKKFQDEEKISLVGSQISIDEDRKTDRQNSNVSDGRESEAKDKTKKEYDAQNTSTTNLRMSKNQKYENAETFSNKNADGKLRNNSSQKAFDTYLVRRDASKQISHKNSRDNLSIRSSRKDSRDLRKKYKEKDSRSDNPGALYKSVHSRVRGNISGKESKRYSLSKPKTQLIDRRYKADRKKSDATLRKKSGESPRPSQENNAIELTFRQKMQTFLSSFAPSLGVLSKISQTLKKHSATEANILSPNETMNRLVDTMNKQIDSLEKSFISQKSERSEVRQRSENQGSDLSHTSKSMIHQARDDAAETKDCFKGDQNLELNKSDTFMQSKRGSSKNSKESHNSRRGQDSSHKSKIIRSSENQLRSTAGRSQTNLKLNRVLSQFLNSFSELYNESLKQNKDKLNYIRGGDNQRRSRRSSDAQLNEERKSRAELHQNLIELIKKHNMRFDQNYERSRRTNQVPILNADESNLFEIVRSLPLSQQSDQWLEHDHATSDIDSRELTATRQKLREQQCRTSDDNAKAKIKNKYRNRKENKQEDLKICLLRQENDDSPPVLEEYNVAGFTRSHSSHPLQKGGKDNRYETLCSSRKWENLSAIDEKNMKVVLTDLQRFCKKNSINSNDDRKPVVLVPFRPDSQHHGGVLGMCKPDEWRELKLSKCCKLENRTKKQPSESSNIFLKNKRLTGRYKSTPSRESKLQRSDFSSKRCQCSKRQSELIARKHCLLYRTDSEIPQPHQSGETKPSGSQRVSHSFQRNNREQSANNPSKSPENVARSSPTEETQQETQEKSAEYPEKGSTPRNDKGQLQSTPFKSPETRSLNAHASHSEERHSLTYSSHFMTSQSDQSTGPTSPSYDSVPSKVGSRISWNRAKQARYRSKSQKSKSSLRARRRSELLKSHSHRNDKRESFQEPQYFKFGIQPSSRTNRHQPEKRQSRQRNRSEQTKKTSRGGDKVNRFKDEHQVRRDHSRNQQTEPNYTADHNANRFNNDQRVRRDHSDSSPRNQHVEKSPSAAQNINRFKDEHQERRDLSSSSIRNQQSQSSSRSGKIKRNISFSSEQQVQHEDSKSQISHGKVQQMQKNSDEEERPYHQRPKSPACPGAHNLRNVEQSPSSRQRETHATIDDVKIIMKPRPLRSTSAEDLTALETTAAAPLCASIEHKGLEQDSLEYCDCIKNYRELKRQQELQLQEVFRQTNEAYERCLERQRQLQGTETIKCGLQQHGPKTNSCFEKMQQQQYIELHQRQVAQQQWHEAQQQLQRQLQQQQEQEKQRLRYQQQQQQHHIQVEEECNCRYRQQHSDSSQASAYMQQQKQSNHQYMQQQPSDVSQIAAYLHQQQQNHHQCILQQLQQQQQLEQQRQLQQQQQLQQFHNQQQLQQQQQQMQLQTETLCPCNNYMIASPQNALQARSYFTDSIAPALDIGDVSSSFYRQTLLKYGIPHLPSDYQPRQAHVCCAQCPCQCQQKQPQQHQQN</sequence>
<feature type="region of interest" description="Disordered" evidence="2">
    <location>
        <begin position="1521"/>
        <end position="1911"/>
    </location>
</feature>
<feature type="compositionally biased region" description="Polar residues" evidence="2">
    <location>
        <begin position="1624"/>
        <end position="1648"/>
    </location>
</feature>
<feature type="compositionally biased region" description="Basic and acidic residues" evidence="2">
    <location>
        <begin position="1577"/>
        <end position="1586"/>
    </location>
</feature>
<feature type="compositionally biased region" description="Polar residues" evidence="2">
    <location>
        <begin position="1761"/>
        <end position="1778"/>
    </location>
</feature>
<feature type="compositionally biased region" description="Basic residues" evidence="2">
    <location>
        <begin position="1663"/>
        <end position="1682"/>
    </location>
</feature>
<feature type="compositionally biased region" description="Polar residues" evidence="2">
    <location>
        <begin position="846"/>
        <end position="859"/>
    </location>
</feature>
<feature type="compositionally biased region" description="Basic and acidic residues" evidence="2">
    <location>
        <begin position="1809"/>
        <end position="1820"/>
    </location>
</feature>
<feature type="compositionally biased region" description="Basic and acidic residues" evidence="2">
    <location>
        <begin position="1779"/>
        <end position="1799"/>
    </location>
</feature>
<keyword evidence="3" id="KW-1185">Reference proteome</keyword>
<feature type="region of interest" description="Disordered" evidence="2">
    <location>
        <begin position="475"/>
        <end position="504"/>
    </location>
</feature>
<feature type="compositionally biased region" description="Basic and acidic residues" evidence="2">
    <location>
        <begin position="1484"/>
        <end position="1497"/>
    </location>
</feature>
<feature type="compositionally biased region" description="Basic and acidic residues" evidence="2">
    <location>
        <begin position="1719"/>
        <end position="1760"/>
    </location>
</feature>
<feature type="region of interest" description="Disordered" evidence="2">
    <location>
        <begin position="814"/>
        <end position="860"/>
    </location>
</feature>
<feature type="compositionally biased region" description="Polar residues" evidence="2">
    <location>
        <begin position="1113"/>
        <end position="1129"/>
    </location>
</feature>
<feature type="compositionally biased region" description="Polar residues" evidence="2">
    <location>
        <begin position="1527"/>
        <end position="1568"/>
    </location>
</feature>
<organism evidence="3 4">
    <name type="scientific">Drosophila albomicans</name>
    <name type="common">Fruit fly</name>
    <dbReference type="NCBI Taxonomy" id="7291"/>
    <lineage>
        <taxon>Eukaryota</taxon>
        <taxon>Metazoa</taxon>
        <taxon>Ecdysozoa</taxon>
        <taxon>Arthropoda</taxon>
        <taxon>Hexapoda</taxon>
        <taxon>Insecta</taxon>
        <taxon>Pterygota</taxon>
        <taxon>Neoptera</taxon>
        <taxon>Endopterygota</taxon>
        <taxon>Diptera</taxon>
        <taxon>Brachycera</taxon>
        <taxon>Muscomorpha</taxon>
        <taxon>Ephydroidea</taxon>
        <taxon>Drosophilidae</taxon>
        <taxon>Drosophila</taxon>
    </lineage>
</organism>
<proteinExistence type="predicted"/>